<dbReference type="GeneID" id="27667732"/>
<sequence>MARGEALIGKQSDSTWVATAEFDKVFLARSEQERCNCIQWSRSRVQTEPSSCEHALLVGCEGGEEANCKGRASQATYAQVGEQRNKIEP</sequence>
<reference evidence="1 2" key="1">
    <citation type="journal article" date="2014" name="BMC Genomics">
        <title>Comparative genomics of the major fungal agents of human and animal Sporotrichosis: Sporothrix schenckii and Sporothrix brasiliensis.</title>
        <authorList>
            <person name="Teixeira M.M."/>
            <person name="de Almeida L.G."/>
            <person name="Kubitschek-Barreira P."/>
            <person name="Alves F.L."/>
            <person name="Kioshima E.S."/>
            <person name="Abadio A.K."/>
            <person name="Fernandes L."/>
            <person name="Derengowski L.S."/>
            <person name="Ferreira K.S."/>
            <person name="Souza R.C."/>
            <person name="Ruiz J.C."/>
            <person name="de Andrade N.C."/>
            <person name="Paes H.C."/>
            <person name="Nicola A.M."/>
            <person name="Albuquerque P."/>
            <person name="Gerber A.L."/>
            <person name="Martins V.P."/>
            <person name="Peconick L.D."/>
            <person name="Neto A.V."/>
            <person name="Chaucanez C.B."/>
            <person name="Silva P.A."/>
            <person name="Cunha O.L."/>
            <person name="de Oliveira F.F."/>
            <person name="dos Santos T.C."/>
            <person name="Barros A.L."/>
            <person name="Soares M.A."/>
            <person name="de Oliveira L.M."/>
            <person name="Marini M.M."/>
            <person name="Villalobos-Duno H."/>
            <person name="Cunha M.M."/>
            <person name="de Hoog S."/>
            <person name="da Silveira J.F."/>
            <person name="Henrissat B."/>
            <person name="Nino-Vega G.A."/>
            <person name="Cisalpino P.S."/>
            <person name="Mora-Montes H.M."/>
            <person name="Almeida S.R."/>
            <person name="Stajich J.E."/>
            <person name="Lopes-Bezerra L.M."/>
            <person name="Vasconcelos A.T."/>
            <person name="Felipe M.S."/>
        </authorList>
    </citation>
    <scope>NUCLEOTIDE SEQUENCE [LARGE SCALE GENOMIC DNA]</scope>
    <source>
        <strain evidence="1 2">1099-18</strain>
    </source>
</reference>
<name>A0A0F2LWE1_SPOSC</name>
<dbReference type="RefSeq" id="XP_016583825.1">
    <property type="nucleotide sequence ID" value="XM_016732455.1"/>
</dbReference>
<gene>
    <name evidence="1" type="ORF">SPSK_05716</name>
</gene>
<dbReference type="KEGG" id="ssck:SPSK_05716"/>
<protein>
    <submittedName>
        <fullName evidence="1">Uncharacterized protein</fullName>
    </submittedName>
</protein>
<evidence type="ECO:0000313" key="1">
    <source>
        <dbReference type="EMBL" id="KJR81149.1"/>
    </source>
</evidence>
<dbReference type="AlphaFoldDB" id="A0A0F2LWE1"/>
<dbReference type="EMBL" id="AXCR01000012">
    <property type="protein sequence ID" value="KJR81149.1"/>
    <property type="molecule type" value="Genomic_DNA"/>
</dbReference>
<comment type="caution">
    <text evidence="1">The sequence shown here is derived from an EMBL/GenBank/DDBJ whole genome shotgun (WGS) entry which is preliminary data.</text>
</comment>
<accession>A0A0F2LWE1</accession>
<organism evidence="1 2">
    <name type="scientific">Sporothrix schenckii 1099-18</name>
    <dbReference type="NCBI Taxonomy" id="1397361"/>
    <lineage>
        <taxon>Eukaryota</taxon>
        <taxon>Fungi</taxon>
        <taxon>Dikarya</taxon>
        <taxon>Ascomycota</taxon>
        <taxon>Pezizomycotina</taxon>
        <taxon>Sordariomycetes</taxon>
        <taxon>Sordariomycetidae</taxon>
        <taxon>Ophiostomatales</taxon>
        <taxon>Ophiostomataceae</taxon>
        <taxon>Sporothrix</taxon>
    </lineage>
</organism>
<dbReference type="VEuPathDB" id="FungiDB:SPSK_05716"/>
<evidence type="ECO:0000313" key="2">
    <source>
        <dbReference type="Proteomes" id="UP000033710"/>
    </source>
</evidence>
<proteinExistence type="predicted"/>
<reference evidence="1 2" key="2">
    <citation type="journal article" date="2015" name="Eukaryot. Cell">
        <title>Asexual propagation of a virulent clone complex in a human and feline outbreak of sporotrichosis.</title>
        <authorList>
            <person name="Teixeira Mde M."/>
            <person name="Rodrigues A.M."/>
            <person name="Tsui C.K."/>
            <person name="de Almeida L.G."/>
            <person name="Van Diepeningen A.D."/>
            <person name="van den Ende B.G."/>
            <person name="Fernandes G.F."/>
            <person name="Kano R."/>
            <person name="Hamelin R.C."/>
            <person name="Lopes-Bezerra L.M."/>
            <person name="Vasconcelos A.T."/>
            <person name="de Hoog S."/>
            <person name="de Camargo Z.P."/>
            <person name="Felipe M.S."/>
        </authorList>
    </citation>
    <scope>NUCLEOTIDE SEQUENCE [LARGE SCALE GENOMIC DNA]</scope>
    <source>
        <strain evidence="1 2">1099-18</strain>
    </source>
</reference>
<dbReference type="Proteomes" id="UP000033710">
    <property type="component" value="Unassembled WGS sequence"/>
</dbReference>